<dbReference type="Gene3D" id="3.30.420.10">
    <property type="entry name" value="Ribonuclease H-like superfamily/Ribonuclease H"/>
    <property type="match status" value="1"/>
</dbReference>
<protein>
    <submittedName>
        <fullName evidence="2">Putative tick transposon</fullName>
    </submittedName>
</protein>
<name>L7MML8_RHIPC</name>
<feature type="non-terminal residue" evidence="2">
    <location>
        <position position="262"/>
    </location>
</feature>
<dbReference type="InterPro" id="IPR012337">
    <property type="entry name" value="RNaseH-like_sf"/>
</dbReference>
<reference evidence="2" key="1">
    <citation type="submission" date="2012-11" db="EMBL/GenBank/DDBJ databases">
        <authorList>
            <person name="Lucero-Rivera Y.E."/>
            <person name="Tovar-Ramirez D."/>
        </authorList>
    </citation>
    <scope>NUCLEOTIDE SEQUENCE</scope>
    <source>
        <tissue evidence="2">Salivary gland</tissue>
    </source>
</reference>
<sequence>MQLVHAFVISRITYALPFQPTRRHEIEQVDKLIRISCKAALDLPENTSTARLHELGMANTYEEYAAATLMAQRERLNRTPQGRSLLQKLHYPLSPQFCGDETTLLPSEIRERIHVAPIPRHMHPIHHATRRRARAATLQKRRDDPNTYFTNASPYHRNTNMVPAFAAVIVTNQGRTTTAVSIRTRSIATAEAAAIALAIRAAEARGESAFILTDSQDACRLFLGGVLPDCVLRILGTGLTMDHGVTWCPAHSGVEGNERADR</sequence>
<feature type="domain" description="RNase H type-1" evidence="1">
    <location>
        <begin position="142"/>
        <end position="262"/>
    </location>
</feature>
<organism evidence="2">
    <name type="scientific">Rhipicephalus pulchellus</name>
    <name type="common">Yellow backed tick</name>
    <name type="synonym">Dermacentor pulchellus</name>
    <dbReference type="NCBI Taxonomy" id="72859"/>
    <lineage>
        <taxon>Eukaryota</taxon>
        <taxon>Metazoa</taxon>
        <taxon>Ecdysozoa</taxon>
        <taxon>Arthropoda</taxon>
        <taxon>Chelicerata</taxon>
        <taxon>Arachnida</taxon>
        <taxon>Acari</taxon>
        <taxon>Parasitiformes</taxon>
        <taxon>Ixodida</taxon>
        <taxon>Ixodoidea</taxon>
        <taxon>Ixodidae</taxon>
        <taxon>Rhipicephalinae</taxon>
        <taxon>Rhipicephalus</taxon>
        <taxon>Rhipicephalus</taxon>
    </lineage>
</organism>
<dbReference type="InterPro" id="IPR002156">
    <property type="entry name" value="RNaseH_domain"/>
</dbReference>
<evidence type="ECO:0000259" key="1">
    <source>
        <dbReference type="PROSITE" id="PS50879"/>
    </source>
</evidence>
<dbReference type="GO" id="GO:0004523">
    <property type="term" value="F:RNA-DNA hybrid ribonuclease activity"/>
    <property type="evidence" value="ECO:0007669"/>
    <property type="project" value="InterPro"/>
</dbReference>
<dbReference type="PROSITE" id="PS50879">
    <property type="entry name" value="RNASE_H_1"/>
    <property type="match status" value="1"/>
</dbReference>
<dbReference type="SUPFAM" id="SSF53098">
    <property type="entry name" value="Ribonuclease H-like"/>
    <property type="match status" value="1"/>
</dbReference>
<proteinExistence type="evidence at transcript level"/>
<evidence type="ECO:0000313" key="2">
    <source>
        <dbReference type="EMBL" id="JAA64798.1"/>
    </source>
</evidence>
<dbReference type="InterPro" id="IPR036397">
    <property type="entry name" value="RNaseH_sf"/>
</dbReference>
<dbReference type="EMBL" id="GACK01000236">
    <property type="protein sequence ID" value="JAA64798.1"/>
    <property type="molecule type" value="mRNA"/>
</dbReference>
<dbReference type="AlphaFoldDB" id="L7MML8"/>
<dbReference type="GO" id="GO:0003676">
    <property type="term" value="F:nucleic acid binding"/>
    <property type="evidence" value="ECO:0007669"/>
    <property type="project" value="InterPro"/>
</dbReference>
<reference evidence="2" key="2">
    <citation type="journal article" date="2015" name="J. Proteomics">
        <title>Sexual differences in the sialomes of the zebra tick, Rhipicephalus pulchellus.</title>
        <authorList>
            <person name="Tan A.W."/>
            <person name="Francischetti I.M."/>
            <person name="Slovak M."/>
            <person name="Kini R.M."/>
            <person name="Ribeiro J.M."/>
        </authorList>
    </citation>
    <scope>NUCLEOTIDE SEQUENCE</scope>
    <source>
        <tissue evidence="2">Salivary gland</tissue>
    </source>
</reference>
<accession>L7MML8</accession>